<dbReference type="GO" id="GO:0016787">
    <property type="term" value="F:hydrolase activity"/>
    <property type="evidence" value="ECO:0007669"/>
    <property type="project" value="UniProtKB-KW"/>
</dbReference>
<dbReference type="Gene3D" id="2.60.40.10">
    <property type="entry name" value="Immunoglobulins"/>
    <property type="match status" value="1"/>
</dbReference>
<gene>
    <name evidence="6" type="ORF">QFI96_022900</name>
</gene>
<dbReference type="SUPFAM" id="SSF53474">
    <property type="entry name" value="alpha/beta-Hydrolases"/>
    <property type="match status" value="1"/>
</dbReference>
<evidence type="ECO:0000256" key="4">
    <source>
        <dbReference type="ARBA" id="ARBA00024201"/>
    </source>
</evidence>
<dbReference type="InterPro" id="IPR029058">
    <property type="entry name" value="AB_hydrolase_fold"/>
</dbReference>
<proteinExistence type="inferred from homology"/>
<dbReference type="Pfam" id="PF00756">
    <property type="entry name" value="Esterase"/>
    <property type="match status" value="1"/>
</dbReference>
<reference evidence="6 7" key="1">
    <citation type="submission" date="2024-04" db="EMBL/GenBank/DDBJ databases">
        <title>Two novel Raoultella species associated with bleeding cankers of broadleaf hosts, Raoultella scottia sp. nov. and Raoultella lignicola sp. nov.</title>
        <authorList>
            <person name="Brady C.L."/>
        </authorList>
    </citation>
    <scope>NUCLEOTIDE SEQUENCE [LARGE SCALE GENOMIC DNA]</scope>
    <source>
        <strain evidence="6 7">TW_WC1a.1</strain>
    </source>
</reference>
<evidence type="ECO:0000256" key="3">
    <source>
        <dbReference type="ARBA" id="ARBA00022801"/>
    </source>
</evidence>
<dbReference type="EMBL" id="JARXNK020000106">
    <property type="protein sequence ID" value="MEL0554540.1"/>
    <property type="molecule type" value="Genomic_DNA"/>
</dbReference>
<dbReference type="RefSeq" id="WP_331851594.1">
    <property type="nucleotide sequence ID" value="NZ_JARXNK020000106.1"/>
</dbReference>
<organism evidence="6 7">
    <name type="scientific">Raoultella lignicola</name>
    <dbReference type="NCBI Taxonomy" id="3040939"/>
    <lineage>
        <taxon>Bacteria</taxon>
        <taxon>Pseudomonadati</taxon>
        <taxon>Pseudomonadota</taxon>
        <taxon>Gammaproteobacteria</taxon>
        <taxon>Enterobacterales</taxon>
        <taxon>Enterobacteriaceae</taxon>
        <taxon>Klebsiella/Raoultella group</taxon>
        <taxon>Raoultella</taxon>
    </lineage>
</organism>
<comment type="subcellular location">
    <subcellularLocation>
        <location evidence="1">Cytoplasm</location>
    </subcellularLocation>
</comment>
<accession>A0ABU9FDQ2</accession>
<dbReference type="Pfam" id="PF11806">
    <property type="entry name" value="Enterochelin_N"/>
    <property type="match status" value="1"/>
</dbReference>
<evidence type="ECO:0000256" key="2">
    <source>
        <dbReference type="ARBA" id="ARBA00022490"/>
    </source>
</evidence>
<dbReference type="InterPro" id="IPR050583">
    <property type="entry name" value="Mycobacterial_A85_antigen"/>
</dbReference>
<dbReference type="Gene3D" id="3.40.50.1820">
    <property type="entry name" value="alpha/beta hydrolase"/>
    <property type="match status" value="1"/>
</dbReference>
<name>A0ABU9FDQ2_9ENTR</name>
<dbReference type="InterPro" id="IPR013783">
    <property type="entry name" value="Ig-like_fold"/>
</dbReference>
<dbReference type="PANTHER" id="PTHR48098">
    <property type="entry name" value="ENTEROCHELIN ESTERASE-RELATED"/>
    <property type="match status" value="1"/>
</dbReference>
<evidence type="ECO:0000256" key="1">
    <source>
        <dbReference type="ARBA" id="ARBA00004496"/>
    </source>
</evidence>
<evidence type="ECO:0000313" key="7">
    <source>
        <dbReference type="Proteomes" id="UP001312893"/>
    </source>
</evidence>
<dbReference type="PANTHER" id="PTHR48098:SF3">
    <property type="entry name" value="IRON(III) ENTEROBACTIN ESTERASE"/>
    <property type="match status" value="1"/>
</dbReference>
<dbReference type="SUPFAM" id="SSF81296">
    <property type="entry name" value="E set domains"/>
    <property type="match status" value="1"/>
</dbReference>
<dbReference type="InterPro" id="IPR014756">
    <property type="entry name" value="Ig_E-set"/>
</dbReference>
<keyword evidence="2" id="KW-0963">Cytoplasm</keyword>
<comment type="similarity">
    <text evidence="4">Belongs to the Fes family.</text>
</comment>
<evidence type="ECO:0000259" key="5">
    <source>
        <dbReference type="Pfam" id="PF11806"/>
    </source>
</evidence>
<comment type="caution">
    <text evidence="6">The sequence shown here is derived from an EMBL/GenBank/DDBJ whole genome shotgun (WGS) entry which is preliminary data.</text>
</comment>
<dbReference type="InterPro" id="IPR021764">
    <property type="entry name" value="Enterochelin_esterase_N"/>
</dbReference>
<dbReference type="InterPro" id="IPR000801">
    <property type="entry name" value="Esterase-like"/>
</dbReference>
<evidence type="ECO:0000313" key="6">
    <source>
        <dbReference type="EMBL" id="MEL0554540.1"/>
    </source>
</evidence>
<protein>
    <submittedName>
        <fullName evidence="6">Alpha/beta hydrolase-fold protein</fullName>
    </submittedName>
</protein>
<dbReference type="Proteomes" id="UP001312893">
    <property type="component" value="Unassembled WGS sequence"/>
</dbReference>
<sequence>MKMAWSGLQVGVSARPAAAIDGDSPSLQGELQGKFDASGEVCFDLPMLGENYVTATIYGVTDARLLDEHNRRLRTLLTDGPPDGEQQLLFSLPVNRPSALVFHGQEGASWRFCWRMKETTALSKSQTQDPISPRLQALKQTLATGGSTAAFWQERELEGTPMVEPVEAGHKRVTFLWRGAKNNVFLLGSPAGEHDPLYRLGGSDVWFRSYVVPADTLMQYQLAPDVPQVDGEGDELRRAILISAQADPLNPHTVNHASDRWGRHSLLALDPARYCTPRRMAQPLRYGTLTRHHLRSDFLQNTREVRIYRPRLPQPARWTLLLLDGKTYQDEYRFANVLDNLIAHHMLPPVNVVFIDSLDQARRMKELQPNPFFADFMAHELLPWLRQQGLNLTRQKTVVAGSSYGGLAASWVALRYPRQFANVLSLSGSYWWAPKDEEACWLTRQYQQSPRYPVRFWLQAGRFETSGPDGGVFSHTLAFEQALREKGYRVSFHPSSSGHDYAAWCEALVAGMRDFTGLAIQRKPATPDPT</sequence>
<feature type="domain" description="Enterochelin esterase N-terminal" evidence="5">
    <location>
        <begin position="172"/>
        <end position="272"/>
    </location>
</feature>
<keyword evidence="7" id="KW-1185">Reference proteome</keyword>
<keyword evidence="3 6" id="KW-0378">Hydrolase</keyword>